<dbReference type="PANTHER" id="PTHR42695:SF5">
    <property type="entry name" value="GLUTAMINE AMIDOTRANSFERASE YLR126C-RELATED"/>
    <property type="match status" value="1"/>
</dbReference>
<feature type="compositionally biased region" description="Basic residues" evidence="1">
    <location>
        <begin position="247"/>
        <end position="257"/>
    </location>
</feature>
<dbReference type="Gene3D" id="3.40.50.880">
    <property type="match status" value="1"/>
</dbReference>
<keyword evidence="4" id="KW-1185">Reference proteome</keyword>
<feature type="region of interest" description="Disordered" evidence="1">
    <location>
        <begin position="238"/>
        <end position="257"/>
    </location>
</feature>
<dbReference type="STRING" id="587636.SAMN05216199_3122"/>
<dbReference type="CDD" id="cd01741">
    <property type="entry name" value="GATase1_1"/>
    <property type="match status" value="1"/>
</dbReference>
<evidence type="ECO:0000259" key="2">
    <source>
        <dbReference type="Pfam" id="PF00117"/>
    </source>
</evidence>
<dbReference type="AlphaFoldDB" id="A0A1H9WS23"/>
<dbReference type="GO" id="GO:0016740">
    <property type="term" value="F:transferase activity"/>
    <property type="evidence" value="ECO:0007669"/>
    <property type="project" value="UniProtKB-KW"/>
</dbReference>
<reference evidence="4" key="1">
    <citation type="submission" date="2016-10" db="EMBL/GenBank/DDBJ databases">
        <authorList>
            <person name="Varghese N."/>
            <person name="Submissions S."/>
        </authorList>
    </citation>
    <scope>NUCLEOTIDE SEQUENCE [LARGE SCALE GENOMIC DNA]</scope>
    <source>
        <strain evidence="4">CGMCC 1.6963</strain>
    </source>
</reference>
<dbReference type="RefSeq" id="WP_091759942.1">
    <property type="nucleotide sequence ID" value="NZ_FOHB01000005.1"/>
</dbReference>
<dbReference type="PROSITE" id="PS51273">
    <property type="entry name" value="GATASE_TYPE_1"/>
    <property type="match status" value="1"/>
</dbReference>
<gene>
    <name evidence="3" type="ORF">SAMN05216199_3122</name>
</gene>
<dbReference type="Proteomes" id="UP000199019">
    <property type="component" value="Unassembled WGS sequence"/>
</dbReference>
<dbReference type="OrthoDB" id="5196541at2"/>
<evidence type="ECO:0000256" key="1">
    <source>
        <dbReference type="SAM" id="MobiDB-lite"/>
    </source>
</evidence>
<dbReference type="InterPro" id="IPR044992">
    <property type="entry name" value="ChyE-like"/>
</dbReference>
<dbReference type="InterPro" id="IPR029062">
    <property type="entry name" value="Class_I_gatase-like"/>
</dbReference>
<feature type="domain" description="Glutamine amidotransferase" evidence="2">
    <location>
        <begin position="53"/>
        <end position="193"/>
    </location>
</feature>
<keyword evidence="3" id="KW-0315">Glutamine amidotransferase</keyword>
<dbReference type="PANTHER" id="PTHR42695">
    <property type="entry name" value="GLUTAMINE AMIDOTRANSFERASE YLR126C-RELATED"/>
    <property type="match status" value="1"/>
</dbReference>
<name>A0A1H9WS23_9MICO</name>
<accession>A0A1H9WS23</accession>
<dbReference type="Pfam" id="PF00117">
    <property type="entry name" value="GATase"/>
    <property type="match status" value="1"/>
</dbReference>
<dbReference type="GO" id="GO:0005829">
    <property type="term" value="C:cytosol"/>
    <property type="evidence" value="ECO:0007669"/>
    <property type="project" value="TreeGrafter"/>
</dbReference>
<evidence type="ECO:0000313" key="3">
    <source>
        <dbReference type="EMBL" id="SES36203.1"/>
    </source>
</evidence>
<proteinExistence type="predicted"/>
<dbReference type="SUPFAM" id="SSF52317">
    <property type="entry name" value="Class I glutamine amidotransferase-like"/>
    <property type="match status" value="1"/>
</dbReference>
<organism evidence="3 4">
    <name type="scientific">Pedococcus cremeus</name>
    <dbReference type="NCBI Taxonomy" id="587636"/>
    <lineage>
        <taxon>Bacteria</taxon>
        <taxon>Bacillati</taxon>
        <taxon>Actinomycetota</taxon>
        <taxon>Actinomycetes</taxon>
        <taxon>Micrococcales</taxon>
        <taxon>Intrasporangiaceae</taxon>
        <taxon>Pedococcus</taxon>
    </lineage>
</organism>
<evidence type="ECO:0000313" key="4">
    <source>
        <dbReference type="Proteomes" id="UP000199019"/>
    </source>
</evidence>
<sequence length="257" mass="26963">MSDGRRALLVAVRNSPGSPLGRLTGWFESDGLEVREVPGEALGDAAVDAVVGRADGVVLLGGGLMPDDDGAAPWLPRERELAAGALARGIPLLGICLGAQLLAHVAGGRVVRSHGVPERGSCRVSPTTEAAADPLFAGLREDFPVIQNHADQVVELPPGAVLLATSPVCRVQAFRVGATAWGVQFHPEAGASRLGSWDAAALSQEGLDLAALRREAERVQPRATEVARLLAGRFAEQVRGPADRASRPRRRSGRPER</sequence>
<dbReference type="EMBL" id="FOHB01000005">
    <property type="protein sequence ID" value="SES36203.1"/>
    <property type="molecule type" value="Genomic_DNA"/>
</dbReference>
<protein>
    <submittedName>
        <fullName evidence="3">GMP synthase-Glutamine amidotransferase</fullName>
    </submittedName>
</protein>
<dbReference type="InterPro" id="IPR017926">
    <property type="entry name" value="GATASE"/>
</dbReference>
<keyword evidence="3" id="KW-0808">Transferase</keyword>